<dbReference type="GO" id="GO:0046872">
    <property type="term" value="F:metal ion binding"/>
    <property type="evidence" value="ECO:0007669"/>
    <property type="project" value="UniProtKB-KW"/>
</dbReference>
<dbReference type="SMART" id="SM00292">
    <property type="entry name" value="BRCT"/>
    <property type="match status" value="1"/>
</dbReference>
<feature type="binding site" evidence="15">
    <location>
        <begin position="42"/>
        <end position="46"/>
    </location>
    <ligand>
        <name>NAD(+)</name>
        <dbReference type="ChEBI" id="CHEBI:57540"/>
    </ligand>
</feature>
<dbReference type="PROSITE" id="PS01056">
    <property type="entry name" value="DNA_LIGASE_N2"/>
    <property type="match status" value="1"/>
</dbReference>
<dbReference type="InterPro" id="IPR041663">
    <property type="entry name" value="DisA/LigA_HHH"/>
</dbReference>
<feature type="binding site" evidence="15">
    <location>
        <position position="413"/>
    </location>
    <ligand>
        <name>Zn(2+)</name>
        <dbReference type="ChEBI" id="CHEBI:29105"/>
    </ligand>
</feature>
<keyword evidence="11 15" id="KW-0234">DNA repair</keyword>
<dbReference type="Gene3D" id="3.30.470.30">
    <property type="entry name" value="DNA ligase/mRNA capping enzyme"/>
    <property type="match status" value="1"/>
</dbReference>
<dbReference type="NCBIfam" id="TIGR00575">
    <property type="entry name" value="dnlj"/>
    <property type="match status" value="1"/>
</dbReference>
<dbReference type="EMBL" id="AZGC01000013">
    <property type="protein sequence ID" value="KRL96141.1"/>
    <property type="molecule type" value="Genomic_DNA"/>
</dbReference>
<dbReference type="RefSeq" id="WP_056995338.1">
    <property type="nucleotide sequence ID" value="NZ_AZGC01000013.1"/>
</dbReference>
<dbReference type="Gene3D" id="1.10.150.20">
    <property type="entry name" value="5' to 3' exonuclease, C-terminal subdomain"/>
    <property type="match status" value="2"/>
</dbReference>
<dbReference type="InterPro" id="IPR004150">
    <property type="entry name" value="NAD_DNA_ligase_OB"/>
</dbReference>
<dbReference type="FunFam" id="1.10.150.20:FF:000007">
    <property type="entry name" value="DNA ligase"/>
    <property type="match status" value="1"/>
</dbReference>
<dbReference type="InterPro" id="IPR003583">
    <property type="entry name" value="Hlx-hairpin-Hlx_DNA-bd_motif"/>
</dbReference>
<sequence>MANEQLTELSKDQLAAKLPELRAQLRQWGKEYYEQDAPSVADYVYDQAYAELVAIETKYPDLVTPDSPTQLVGGQTQGQLAKVPHEQPMLSMGDVFSLDELLAFNNRLANQVATEDLAYNLELKIDGLSLSLVYEEGRLVQASTRGNGLVGEDVTANVKTIKSVPQTLPEPWSLEFRGECYMPKAAFAKLNAQREANGEPVFANPRNAAAGSLRQLDSAVTAARELTVFMYYVPDYETFGVTTQVEALEKMAALGLPVNLDNQVVRTPAEIKAYIDRYTAQRDQLPYGIDGIVEKVNDLTLQTQLGATVKVPRWEIAYKFPPEEAPTVVRAIEWTVGRTGTVTPTAVMDSVQLAGTTVSRASLHNPDYLQAKDIRLGDTVLLHKAGDIIPEIERVVVDQRPADSQPYQIPTHCPVCEHELVNLADEVALRCLNPMCPAQIKEGLAHFVSRNAMNIDGLGPKILEQLWDKQLVHDVAGLYQLTLAELLTLDKVGEKSATKLLTAIDQSRQNSAERLLFGLGIRHVGGKAAQLLMAEFGDLPTLMAADEEQIAAVDSIGPTIAASLKTYFANPQVQTLITELQTAGVNFTYLAPTTASDNSEWTGKTVVLTGTLTTMSRSDAKQWLEAQGAKVTGSVSKKTDLLIAGEKAGSKLAKAQQLSVLVWNETQFQAAMEEATK</sequence>
<feature type="binding site" evidence="15">
    <location>
        <position position="179"/>
    </location>
    <ligand>
        <name>NAD(+)</name>
        <dbReference type="ChEBI" id="CHEBI:57540"/>
    </ligand>
</feature>
<dbReference type="Gene3D" id="3.40.50.10190">
    <property type="entry name" value="BRCT domain"/>
    <property type="match status" value="1"/>
</dbReference>
<feature type="binding site" evidence="15">
    <location>
        <position position="416"/>
    </location>
    <ligand>
        <name>Zn(2+)</name>
        <dbReference type="ChEBI" id="CHEBI:29105"/>
    </ligand>
</feature>
<dbReference type="FunFam" id="2.40.50.140:FF:000012">
    <property type="entry name" value="DNA ligase"/>
    <property type="match status" value="1"/>
</dbReference>
<dbReference type="InterPro" id="IPR018239">
    <property type="entry name" value="DNA_ligase_AS"/>
</dbReference>
<comment type="caution">
    <text evidence="18">The sequence shown here is derived from an EMBL/GenBank/DDBJ whole genome shotgun (WGS) entry which is preliminary data.</text>
</comment>
<comment type="cofactor">
    <cofactor evidence="15">
        <name>Mg(2+)</name>
        <dbReference type="ChEBI" id="CHEBI:18420"/>
    </cofactor>
    <cofactor evidence="15">
        <name>Mn(2+)</name>
        <dbReference type="ChEBI" id="CHEBI:29035"/>
    </cofactor>
</comment>
<dbReference type="OrthoDB" id="9759736at2"/>
<dbReference type="FunFam" id="1.10.150.20:FF:000006">
    <property type="entry name" value="DNA ligase"/>
    <property type="match status" value="1"/>
</dbReference>
<dbReference type="STRING" id="417373.GCA_001570685_00348"/>
<dbReference type="PROSITE" id="PS01055">
    <property type="entry name" value="DNA_LIGASE_N1"/>
    <property type="match status" value="1"/>
</dbReference>
<evidence type="ECO:0000256" key="12">
    <source>
        <dbReference type="ARBA" id="ARBA00023211"/>
    </source>
</evidence>
<keyword evidence="10 15" id="KW-0520">NAD</keyword>
<dbReference type="CDD" id="cd00114">
    <property type="entry name" value="LIGANc"/>
    <property type="match status" value="1"/>
</dbReference>
<dbReference type="InterPro" id="IPR033136">
    <property type="entry name" value="DNA_ligase_CS"/>
</dbReference>
<dbReference type="NCBIfam" id="NF005932">
    <property type="entry name" value="PRK07956.1"/>
    <property type="match status" value="1"/>
</dbReference>
<dbReference type="Pfam" id="PF03120">
    <property type="entry name" value="OB_DNA_ligase"/>
    <property type="match status" value="1"/>
</dbReference>
<feature type="binding site" evidence="15">
    <location>
        <position position="122"/>
    </location>
    <ligand>
        <name>NAD(+)</name>
        <dbReference type="ChEBI" id="CHEBI:57540"/>
    </ligand>
</feature>
<dbReference type="SUPFAM" id="SSF52113">
    <property type="entry name" value="BRCT domain"/>
    <property type="match status" value="1"/>
</dbReference>
<dbReference type="Pfam" id="PF01653">
    <property type="entry name" value="DNA_ligase_aden"/>
    <property type="match status" value="1"/>
</dbReference>
<protein>
    <recommendedName>
        <fullName evidence="3 15">DNA ligase</fullName>
        <ecNumber evidence="2 15">6.5.1.2</ecNumber>
    </recommendedName>
    <alternativeName>
        <fullName evidence="15">Polydeoxyribonucleotide synthase [NAD(+)]</fullName>
    </alternativeName>
</protein>
<proteinExistence type="inferred from homology"/>
<dbReference type="SUPFAM" id="SSF56091">
    <property type="entry name" value="DNA ligase/mRNA capping enzyme, catalytic domain"/>
    <property type="match status" value="1"/>
</dbReference>
<evidence type="ECO:0000256" key="10">
    <source>
        <dbReference type="ARBA" id="ARBA00023027"/>
    </source>
</evidence>
<evidence type="ECO:0000256" key="16">
    <source>
        <dbReference type="RuleBase" id="RU000618"/>
    </source>
</evidence>
<dbReference type="PANTHER" id="PTHR23389:SF9">
    <property type="entry name" value="DNA LIGASE"/>
    <property type="match status" value="1"/>
</dbReference>
<evidence type="ECO:0000256" key="7">
    <source>
        <dbReference type="ARBA" id="ARBA00022763"/>
    </source>
</evidence>
<evidence type="ECO:0000256" key="3">
    <source>
        <dbReference type="ARBA" id="ARBA00013308"/>
    </source>
</evidence>
<evidence type="ECO:0000256" key="11">
    <source>
        <dbReference type="ARBA" id="ARBA00023204"/>
    </source>
</evidence>
<dbReference type="EC" id="6.5.1.2" evidence="2 15"/>
<dbReference type="PATRIC" id="fig|1423742.4.peg.603"/>
<evidence type="ECO:0000256" key="6">
    <source>
        <dbReference type="ARBA" id="ARBA00022723"/>
    </source>
</evidence>
<comment type="catalytic activity">
    <reaction evidence="13 15 16">
        <text>NAD(+) + (deoxyribonucleotide)n-3'-hydroxyl + 5'-phospho-(deoxyribonucleotide)m = (deoxyribonucleotide)n+m + AMP + beta-nicotinamide D-nucleotide.</text>
        <dbReference type="EC" id="6.5.1.2"/>
    </reaction>
</comment>
<dbReference type="SUPFAM" id="SSF47781">
    <property type="entry name" value="RuvA domain 2-like"/>
    <property type="match status" value="1"/>
</dbReference>
<keyword evidence="9 15" id="KW-0460">Magnesium</keyword>
<dbReference type="Proteomes" id="UP000051084">
    <property type="component" value="Unassembled WGS sequence"/>
</dbReference>
<dbReference type="Gene3D" id="6.20.10.30">
    <property type="match status" value="1"/>
</dbReference>
<dbReference type="Pfam" id="PF14520">
    <property type="entry name" value="HHH_5"/>
    <property type="match status" value="1"/>
</dbReference>
<dbReference type="CDD" id="cd17748">
    <property type="entry name" value="BRCT_DNA_ligase_like"/>
    <property type="match status" value="1"/>
</dbReference>
<evidence type="ECO:0000313" key="19">
    <source>
        <dbReference type="Proteomes" id="UP000051084"/>
    </source>
</evidence>
<dbReference type="SUPFAM" id="SSF50249">
    <property type="entry name" value="Nucleic acid-binding proteins"/>
    <property type="match status" value="1"/>
</dbReference>
<dbReference type="InterPro" id="IPR036420">
    <property type="entry name" value="BRCT_dom_sf"/>
</dbReference>
<dbReference type="SMART" id="SM00532">
    <property type="entry name" value="LIGANc"/>
    <property type="match status" value="1"/>
</dbReference>
<dbReference type="GO" id="GO:0003911">
    <property type="term" value="F:DNA ligase (NAD+) activity"/>
    <property type="evidence" value="ECO:0007669"/>
    <property type="project" value="UniProtKB-UniRule"/>
</dbReference>
<dbReference type="PANTHER" id="PTHR23389">
    <property type="entry name" value="CHROMOSOME TRANSMISSION FIDELITY FACTOR 18"/>
    <property type="match status" value="1"/>
</dbReference>
<comment type="similarity">
    <text evidence="14 15">Belongs to the NAD-dependent DNA ligase family. LigA subfamily.</text>
</comment>
<feature type="binding site" evidence="15">
    <location>
        <position position="431"/>
    </location>
    <ligand>
        <name>Zn(2+)</name>
        <dbReference type="ChEBI" id="CHEBI:29105"/>
    </ligand>
</feature>
<dbReference type="FunFam" id="3.30.470.30:FF:000001">
    <property type="entry name" value="DNA ligase"/>
    <property type="match status" value="1"/>
</dbReference>
<dbReference type="Pfam" id="PF00533">
    <property type="entry name" value="BRCT"/>
    <property type="match status" value="1"/>
</dbReference>
<dbReference type="GO" id="GO:0003677">
    <property type="term" value="F:DNA binding"/>
    <property type="evidence" value="ECO:0007669"/>
    <property type="project" value="InterPro"/>
</dbReference>
<dbReference type="Gene3D" id="1.10.287.610">
    <property type="entry name" value="Helix hairpin bin"/>
    <property type="match status" value="1"/>
</dbReference>
<dbReference type="InterPro" id="IPR013839">
    <property type="entry name" value="DNAligase_adenylation"/>
</dbReference>
<dbReference type="PIRSF" id="PIRSF001604">
    <property type="entry name" value="LigA"/>
    <property type="match status" value="1"/>
</dbReference>
<dbReference type="InterPro" id="IPR001679">
    <property type="entry name" value="DNA_ligase"/>
</dbReference>
<dbReference type="HAMAP" id="MF_01588">
    <property type="entry name" value="DNA_ligase_A"/>
    <property type="match status" value="1"/>
</dbReference>
<evidence type="ECO:0000256" key="5">
    <source>
        <dbReference type="ARBA" id="ARBA00022705"/>
    </source>
</evidence>
<keyword evidence="5 15" id="KW-0235">DNA replication</keyword>
<dbReference type="Gene3D" id="2.40.50.140">
    <property type="entry name" value="Nucleic acid-binding proteins"/>
    <property type="match status" value="1"/>
</dbReference>
<keyword evidence="7 15" id="KW-0227">DNA damage</keyword>
<feature type="binding site" evidence="15">
    <location>
        <position position="145"/>
    </location>
    <ligand>
        <name>NAD(+)</name>
        <dbReference type="ChEBI" id="CHEBI:57540"/>
    </ligand>
</feature>
<evidence type="ECO:0000259" key="17">
    <source>
        <dbReference type="PROSITE" id="PS50172"/>
    </source>
</evidence>
<evidence type="ECO:0000313" key="18">
    <source>
        <dbReference type="EMBL" id="KRL96141.1"/>
    </source>
</evidence>
<keyword evidence="19" id="KW-1185">Reference proteome</keyword>
<dbReference type="Pfam" id="PF12826">
    <property type="entry name" value="HHH_2"/>
    <property type="match status" value="1"/>
</dbReference>
<evidence type="ECO:0000256" key="14">
    <source>
        <dbReference type="ARBA" id="ARBA00060881"/>
    </source>
</evidence>
<keyword evidence="6 15" id="KW-0479">Metal-binding</keyword>
<dbReference type="PROSITE" id="PS50172">
    <property type="entry name" value="BRCT"/>
    <property type="match status" value="1"/>
</dbReference>
<feature type="active site" description="N6-AMP-lysine intermediate" evidence="15">
    <location>
        <position position="124"/>
    </location>
</feature>
<reference evidence="18 19" key="1">
    <citation type="journal article" date="2015" name="Genome Announc.">
        <title>Expanding the biotechnology potential of lactobacilli through comparative genomics of 213 strains and associated genera.</title>
        <authorList>
            <person name="Sun Z."/>
            <person name="Harris H.M."/>
            <person name="McCann A."/>
            <person name="Guo C."/>
            <person name="Argimon S."/>
            <person name="Zhang W."/>
            <person name="Yang X."/>
            <person name="Jeffery I.B."/>
            <person name="Cooney J.C."/>
            <person name="Kagawa T.F."/>
            <person name="Liu W."/>
            <person name="Song Y."/>
            <person name="Salvetti E."/>
            <person name="Wrobel A."/>
            <person name="Rasinkangas P."/>
            <person name="Parkhill J."/>
            <person name="Rea M.C."/>
            <person name="O'Sullivan O."/>
            <person name="Ritari J."/>
            <person name="Douillard F.P."/>
            <person name="Paul Ross R."/>
            <person name="Yang R."/>
            <person name="Briner A.E."/>
            <person name="Felis G.E."/>
            <person name="de Vos W.M."/>
            <person name="Barrangou R."/>
            <person name="Klaenhammer T.R."/>
            <person name="Caufield P.W."/>
            <person name="Cui Y."/>
            <person name="Zhang H."/>
            <person name="O'Toole P.W."/>
        </authorList>
    </citation>
    <scope>NUCLEOTIDE SEQUENCE [LARGE SCALE GENOMIC DNA]</scope>
    <source>
        <strain evidence="18 19">DSM 18793</strain>
    </source>
</reference>
<feature type="domain" description="BRCT" evidence="17">
    <location>
        <begin position="596"/>
        <end position="659"/>
    </location>
</feature>
<feature type="binding site" evidence="15">
    <location>
        <position position="436"/>
    </location>
    <ligand>
        <name>Zn(2+)</name>
        <dbReference type="ChEBI" id="CHEBI:29105"/>
    </ligand>
</feature>
<dbReference type="InterPro" id="IPR004149">
    <property type="entry name" value="Znf_DNAligase_C4"/>
</dbReference>
<dbReference type="InterPro" id="IPR013840">
    <property type="entry name" value="DNAligase_N"/>
</dbReference>
<dbReference type="InterPro" id="IPR012340">
    <property type="entry name" value="NA-bd_OB-fold"/>
</dbReference>
<dbReference type="InterPro" id="IPR001357">
    <property type="entry name" value="BRCT_dom"/>
</dbReference>
<dbReference type="GO" id="GO:0006281">
    <property type="term" value="P:DNA repair"/>
    <property type="evidence" value="ECO:0007669"/>
    <property type="project" value="UniProtKB-KW"/>
</dbReference>
<accession>A0A0R1USH3</accession>
<dbReference type="AlphaFoldDB" id="A0A0R1USH3"/>
<gene>
    <name evidence="15" type="primary">ligA</name>
    <name evidence="18" type="ORF">FC21_GL000582</name>
</gene>
<dbReference type="SMART" id="SM00278">
    <property type="entry name" value="HhH1"/>
    <property type="match status" value="3"/>
</dbReference>
<evidence type="ECO:0000256" key="8">
    <source>
        <dbReference type="ARBA" id="ARBA00022833"/>
    </source>
</evidence>
<name>A0A0R1USH3_9LACO</name>
<evidence type="ECO:0000256" key="1">
    <source>
        <dbReference type="ARBA" id="ARBA00004067"/>
    </source>
</evidence>
<feature type="binding site" evidence="15">
    <location>
        <begin position="91"/>
        <end position="92"/>
    </location>
    <ligand>
        <name>NAD(+)</name>
        <dbReference type="ChEBI" id="CHEBI:57540"/>
    </ligand>
</feature>
<evidence type="ECO:0000256" key="15">
    <source>
        <dbReference type="HAMAP-Rule" id="MF_01588"/>
    </source>
</evidence>
<evidence type="ECO:0000256" key="4">
    <source>
        <dbReference type="ARBA" id="ARBA00022598"/>
    </source>
</evidence>
<evidence type="ECO:0000256" key="13">
    <source>
        <dbReference type="ARBA" id="ARBA00034005"/>
    </source>
</evidence>
<keyword evidence="8 15" id="KW-0862">Zinc</keyword>
<organism evidence="18 19">
    <name type="scientific">Limosilactobacillus equigenerosi DSM 18793 = JCM 14505</name>
    <dbReference type="NCBI Taxonomy" id="1423742"/>
    <lineage>
        <taxon>Bacteria</taxon>
        <taxon>Bacillati</taxon>
        <taxon>Bacillota</taxon>
        <taxon>Bacilli</taxon>
        <taxon>Lactobacillales</taxon>
        <taxon>Lactobacillaceae</taxon>
        <taxon>Limosilactobacillus</taxon>
    </lineage>
</organism>
<dbReference type="GO" id="GO:0006260">
    <property type="term" value="P:DNA replication"/>
    <property type="evidence" value="ECO:0007669"/>
    <property type="project" value="UniProtKB-KW"/>
</dbReference>
<evidence type="ECO:0000256" key="9">
    <source>
        <dbReference type="ARBA" id="ARBA00022842"/>
    </source>
</evidence>
<keyword evidence="12 15" id="KW-0464">Manganese</keyword>
<dbReference type="InterPro" id="IPR010994">
    <property type="entry name" value="RuvA_2-like"/>
</dbReference>
<dbReference type="GO" id="GO:0005829">
    <property type="term" value="C:cytosol"/>
    <property type="evidence" value="ECO:0007669"/>
    <property type="project" value="TreeGrafter"/>
</dbReference>
<keyword evidence="4 15" id="KW-0436">Ligase</keyword>
<dbReference type="Pfam" id="PF03119">
    <property type="entry name" value="DNA_ligase_ZBD"/>
    <property type="match status" value="1"/>
</dbReference>
<feature type="binding site" evidence="15">
    <location>
        <position position="295"/>
    </location>
    <ligand>
        <name>NAD(+)</name>
        <dbReference type="ChEBI" id="CHEBI:57540"/>
    </ligand>
</feature>
<evidence type="ECO:0000256" key="2">
    <source>
        <dbReference type="ARBA" id="ARBA00012722"/>
    </source>
</evidence>
<comment type="function">
    <text evidence="1 15">DNA ligase that catalyzes the formation of phosphodiester linkages between 5'-phosphoryl and 3'-hydroxyl groups in double-stranded DNA using NAD as a coenzyme and as the energy source for the reaction. It is essential for DNA replication and repair of damaged DNA.</text>
</comment>
<feature type="binding site" evidence="15">
    <location>
        <position position="319"/>
    </location>
    <ligand>
        <name>NAD(+)</name>
        <dbReference type="ChEBI" id="CHEBI:57540"/>
    </ligand>
</feature>